<evidence type="ECO:0000313" key="19">
    <source>
        <dbReference type="Proteomes" id="UP000604730"/>
    </source>
</evidence>
<evidence type="ECO:0000313" key="18">
    <source>
        <dbReference type="EMBL" id="MBK5897200.1"/>
    </source>
</evidence>
<evidence type="ECO:0000256" key="3">
    <source>
        <dbReference type="ARBA" id="ARBA00022741"/>
    </source>
</evidence>
<evidence type="ECO:0000256" key="9">
    <source>
        <dbReference type="ARBA" id="ARBA00023172"/>
    </source>
</evidence>
<dbReference type="GO" id="GO:0004386">
    <property type="term" value="F:helicase activity"/>
    <property type="evidence" value="ECO:0007669"/>
    <property type="project" value="UniProtKB-KW"/>
</dbReference>
<evidence type="ECO:0000256" key="10">
    <source>
        <dbReference type="ARBA" id="ARBA00023204"/>
    </source>
</evidence>
<feature type="domain" description="Helicase C-terminal" evidence="17">
    <location>
        <begin position="455"/>
        <end position="612"/>
    </location>
</feature>
<keyword evidence="5 15" id="KW-0378">Hydrolase</keyword>
<dbReference type="SMART" id="SM00490">
    <property type="entry name" value="HELICc"/>
    <property type="match status" value="1"/>
</dbReference>
<dbReference type="NCBIfam" id="TIGR00643">
    <property type="entry name" value="recG"/>
    <property type="match status" value="1"/>
</dbReference>
<dbReference type="InterPro" id="IPR047112">
    <property type="entry name" value="RecG/Mfd"/>
</dbReference>
<dbReference type="NCBIfam" id="NF008165">
    <property type="entry name" value="PRK10917.1-3"/>
    <property type="match status" value="1"/>
</dbReference>
<sequence>MVLEESITAIKGIGAKTALLLNKLGIYTKGDILKYFPRNYDKYDKIIPISMVKSGMTAIISAMPVSFPMLKQMGKKSILICEVSDGSGKIELNWFNMPFMKSKLAKGVHMIYRGKVVRKGKFISMVQPEVLTEVEYRRKTEVLQPIYHLTKGVTSNLLRKSLKEVLAEVTSSIDYLPKNIRDENSLISLKDALQEIHFPKSYNTLVDARRRLVFDEFFLFALSIDRLKLGREKTPSPYIVNDDSTVVDFISSLPFSLTNAQQKVWEEVRADLMSGKRMNRLVQGDVGSGKTVIAMLSCLLMAKNGYQASVMVPTEVLARQHYDSFSTALEKYGVRVVLLTGSVKGRERKEVLLRIEKHEADIIIGTHALIQEKVVYDKLALVITDEQHRFGVKQRERLTDKGDEPHTMVMSATPIPRTLAVILYGDLDISIVNELPADRQPIKNCVVDEDYRMTAYKFILDEVKKGHQAYIICPMIEKSEDNDELSDVISYTDELISLISNKARVRYLHGKMKNEEKNHIMDEFAACRIDILVSTTVVEVGVNVPNATVMMIENADRFGLASLHQLRGRIGRGGAQSYCIFMSGNTSKEAMERLNILNTSNDGFKIAEEDMKLRGPGDVFGIRQSGDMAFNIGDIIGDADILKLTSETVKCMSDKTKNECYDRGRKFYSRGYGYGEDVMTL</sequence>
<keyword evidence="19" id="KW-1185">Reference proteome</keyword>
<evidence type="ECO:0000256" key="11">
    <source>
        <dbReference type="ARBA" id="ARBA00023235"/>
    </source>
</evidence>
<gene>
    <name evidence="18" type="primary">recG</name>
    <name evidence="18" type="ORF">JJN12_05280</name>
</gene>
<evidence type="ECO:0000256" key="5">
    <source>
        <dbReference type="ARBA" id="ARBA00022801"/>
    </source>
</evidence>
<dbReference type="InterPro" id="IPR027417">
    <property type="entry name" value="P-loop_NTPase"/>
</dbReference>
<accession>A0ABS1IZ83</accession>
<evidence type="ECO:0000256" key="2">
    <source>
        <dbReference type="ARBA" id="ARBA00017846"/>
    </source>
</evidence>
<evidence type="ECO:0000256" key="1">
    <source>
        <dbReference type="ARBA" id="ARBA00007504"/>
    </source>
</evidence>
<dbReference type="InterPro" id="IPR001650">
    <property type="entry name" value="Helicase_C-like"/>
</dbReference>
<dbReference type="PROSITE" id="PS51194">
    <property type="entry name" value="HELICASE_CTER"/>
    <property type="match status" value="1"/>
</dbReference>
<evidence type="ECO:0000256" key="12">
    <source>
        <dbReference type="ARBA" id="ARBA00034617"/>
    </source>
</evidence>
<dbReference type="SMART" id="SM00487">
    <property type="entry name" value="DEXDc"/>
    <property type="match status" value="1"/>
</dbReference>
<evidence type="ECO:0000256" key="13">
    <source>
        <dbReference type="ARBA" id="ARBA00034808"/>
    </source>
</evidence>
<proteinExistence type="inferred from homology"/>
<keyword evidence="4 15" id="KW-0227">DNA damage</keyword>
<comment type="catalytic activity">
    <reaction evidence="14 15">
        <text>ATP + H2O = ADP + phosphate + H(+)</text>
        <dbReference type="Rhea" id="RHEA:13065"/>
        <dbReference type="ChEBI" id="CHEBI:15377"/>
        <dbReference type="ChEBI" id="CHEBI:15378"/>
        <dbReference type="ChEBI" id="CHEBI:30616"/>
        <dbReference type="ChEBI" id="CHEBI:43474"/>
        <dbReference type="ChEBI" id="CHEBI:456216"/>
        <dbReference type="EC" id="5.6.2.4"/>
    </reaction>
</comment>
<dbReference type="NCBIfam" id="NF008168">
    <property type="entry name" value="PRK10917.2-2"/>
    <property type="match status" value="1"/>
</dbReference>
<keyword evidence="8" id="KW-0238">DNA-binding</keyword>
<comment type="catalytic activity">
    <reaction evidence="12 15">
        <text>Couples ATP hydrolysis with the unwinding of duplex DNA by translocating in the 3'-5' direction.</text>
        <dbReference type="EC" id="5.6.2.4"/>
    </reaction>
</comment>
<evidence type="ECO:0000256" key="7">
    <source>
        <dbReference type="ARBA" id="ARBA00022840"/>
    </source>
</evidence>
<dbReference type="InterPro" id="IPR004609">
    <property type="entry name" value="ATP-dep_DNA_helicase_RecG"/>
</dbReference>
<keyword evidence="9 15" id="KW-0233">DNA recombination</keyword>
<dbReference type="PANTHER" id="PTHR47964:SF1">
    <property type="entry name" value="ATP-DEPENDENT DNA HELICASE HOMOLOG RECG, CHLOROPLASTIC"/>
    <property type="match status" value="1"/>
</dbReference>
<dbReference type="Gene3D" id="3.40.50.300">
    <property type="entry name" value="P-loop containing nucleotide triphosphate hydrolases"/>
    <property type="match status" value="2"/>
</dbReference>
<dbReference type="Pfam" id="PF00271">
    <property type="entry name" value="Helicase_C"/>
    <property type="match status" value="1"/>
</dbReference>
<dbReference type="PANTHER" id="PTHR47964">
    <property type="entry name" value="ATP-DEPENDENT DNA HELICASE HOMOLOG RECG, CHLOROPLASTIC"/>
    <property type="match status" value="1"/>
</dbReference>
<dbReference type="Gene3D" id="2.40.50.140">
    <property type="entry name" value="Nucleic acid-binding proteins"/>
    <property type="match status" value="1"/>
</dbReference>
<dbReference type="Pfam" id="PF17191">
    <property type="entry name" value="RecG_wedge"/>
    <property type="match status" value="1"/>
</dbReference>
<dbReference type="InterPro" id="IPR012340">
    <property type="entry name" value="NA-bd_OB-fold"/>
</dbReference>
<dbReference type="CDD" id="cd04488">
    <property type="entry name" value="RecG_wedge_OBF"/>
    <property type="match status" value="1"/>
</dbReference>
<dbReference type="Proteomes" id="UP000604730">
    <property type="component" value="Unassembled WGS sequence"/>
</dbReference>
<dbReference type="PROSITE" id="PS51192">
    <property type="entry name" value="HELICASE_ATP_BIND_1"/>
    <property type="match status" value="1"/>
</dbReference>
<dbReference type="InterPro" id="IPR045562">
    <property type="entry name" value="RecG_dom3_C"/>
</dbReference>
<dbReference type="CDD" id="cd17992">
    <property type="entry name" value="DEXHc_RecG"/>
    <property type="match status" value="1"/>
</dbReference>
<keyword evidence="11" id="KW-0413">Isomerase</keyword>
<keyword evidence="6 15" id="KW-0347">Helicase</keyword>
<evidence type="ECO:0000256" key="6">
    <source>
        <dbReference type="ARBA" id="ARBA00022806"/>
    </source>
</evidence>
<dbReference type="Pfam" id="PF19833">
    <property type="entry name" value="RecG_dom3_C"/>
    <property type="match status" value="1"/>
</dbReference>
<dbReference type="SUPFAM" id="SSF52540">
    <property type="entry name" value="P-loop containing nucleoside triphosphate hydrolases"/>
    <property type="match status" value="2"/>
</dbReference>
<evidence type="ECO:0000256" key="4">
    <source>
        <dbReference type="ARBA" id="ARBA00022763"/>
    </source>
</evidence>
<dbReference type="InterPro" id="IPR011545">
    <property type="entry name" value="DEAD/DEAH_box_helicase_dom"/>
</dbReference>
<dbReference type="EC" id="5.6.2.4" evidence="13 15"/>
<dbReference type="RefSeq" id="WP_208428701.1">
    <property type="nucleotide sequence ID" value="NZ_JAEPRJ010000001.1"/>
</dbReference>
<evidence type="ECO:0000256" key="15">
    <source>
        <dbReference type="RuleBase" id="RU363016"/>
    </source>
</evidence>
<evidence type="ECO:0000256" key="14">
    <source>
        <dbReference type="ARBA" id="ARBA00048988"/>
    </source>
</evidence>
<protein>
    <recommendedName>
        <fullName evidence="2 15">ATP-dependent DNA helicase RecG</fullName>
        <ecNumber evidence="13 15">5.6.2.4</ecNumber>
    </recommendedName>
</protein>
<keyword evidence="10 15" id="KW-0234">DNA repair</keyword>
<dbReference type="InterPro" id="IPR014001">
    <property type="entry name" value="Helicase_ATP-bd"/>
</dbReference>
<keyword evidence="3 15" id="KW-0547">Nucleotide-binding</keyword>
<comment type="function">
    <text evidence="15">Plays a critical role in recombination and DNA repair. Helps process Holliday junction intermediates to mature products by catalyzing branch migration. Has replication fork regression activity, unwinds stalled or blocked replication forks to make a HJ that can be resolved. Has a DNA unwinding activity characteristic of a DNA helicase with 3'-5' polarity.</text>
</comment>
<evidence type="ECO:0000259" key="17">
    <source>
        <dbReference type="PROSITE" id="PS51194"/>
    </source>
</evidence>
<reference evidence="18 19" key="1">
    <citation type="submission" date="2021-01" db="EMBL/GenBank/DDBJ databases">
        <title>Isolation and description of Catonella massiliensis sp. nov., a novel Catonella species, isolated from a stable periodontitis subject.</title>
        <authorList>
            <person name="Antezack A."/>
            <person name="Boxberger M."/>
            <person name="La Scola B."/>
            <person name="Monnet-Corti V."/>
        </authorList>
    </citation>
    <scope>NUCLEOTIDE SEQUENCE [LARGE SCALE GENOMIC DNA]</scope>
    <source>
        <strain evidence="18 19">Marseille-Q4567</strain>
    </source>
</reference>
<organism evidence="18 19">
    <name type="scientific">Catonella massiliensis</name>
    <dbReference type="NCBI Taxonomy" id="2799636"/>
    <lineage>
        <taxon>Bacteria</taxon>
        <taxon>Bacillati</taxon>
        <taxon>Bacillota</taxon>
        <taxon>Clostridia</taxon>
        <taxon>Lachnospirales</taxon>
        <taxon>Lachnospiraceae</taxon>
        <taxon>Catonella</taxon>
    </lineage>
</organism>
<dbReference type="EMBL" id="JAEPRJ010000001">
    <property type="protein sequence ID" value="MBK5897200.1"/>
    <property type="molecule type" value="Genomic_DNA"/>
</dbReference>
<dbReference type="InterPro" id="IPR033454">
    <property type="entry name" value="RecG_wedge"/>
</dbReference>
<evidence type="ECO:0000256" key="8">
    <source>
        <dbReference type="ARBA" id="ARBA00023125"/>
    </source>
</evidence>
<evidence type="ECO:0000259" key="16">
    <source>
        <dbReference type="PROSITE" id="PS51192"/>
    </source>
</evidence>
<feature type="domain" description="Helicase ATP-binding" evidence="16">
    <location>
        <begin position="271"/>
        <end position="432"/>
    </location>
</feature>
<dbReference type="SUPFAM" id="SSF50249">
    <property type="entry name" value="Nucleic acid-binding proteins"/>
    <property type="match status" value="1"/>
</dbReference>
<comment type="similarity">
    <text evidence="1 15">Belongs to the helicase family. RecG subfamily.</text>
</comment>
<keyword evidence="7 15" id="KW-0067">ATP-binding</keyword>
<comment type="caution">
    <text evidence="18">The sequence shown here is derived from an EMBL/GenBank/DDBJ whole genome shotgun (WGS) entry which is preliminary data.</text>
</comment>
<dbReference type="Pfam" id="PF00270">
    <property type="entry name" value="DEAD"/>
    <property type="match status" value="1"/>
</dbReference>
<name>A0ABS1IZ83_9FIRM</name>